<accession>A0A1S3JZH8</accession>
<keyword evidence="1" id="KW-1133">Transmembrane helix</keyword>
<dbReference type="GeneID" id="106177315"/>
<keyword evidence="2" id="KW-1185">Reference proteome</keyword>
<gene>
    <name evidence="3" type="primary">LOC106177315</name>
</gene>
<dbReference type="InParanoid" id="A0A1S3JZH8"/>
<organism evidence="2 3">
    <name type="scientific">Lingula anatina</name>
    <name type="common">Brachiopod</name>
    <name type="synonym">Lingula unguis</name>
    <dbReference type="NCBI Taxonomy" id="7574"/>
    <lineage>
        <taxon>Eukaryota</taxon>
        <taxon>Metazoa</taxon>
        <taxon>Spiralia</taxon>
        <taxon>Lophotrochozoa</taxon>
        <taxon>Brachiopoda</taxon>
        <taxon>Linguliformea</taxon>
        <taxon>Lingulata</taxon>
        <taxon>Lingulida</taxon>
        <taxon>Linguloidea</taxon>
        <taxon>Lingulidae</taxon>
        <taxon>Lingula</taxon>
    </lineage>
</organism>
<evidence type="ECO:0000256" key="1">
    <source>
        <dbReference type="SAM" id="Phobius"/>
    </source>
</evidence>
<sequence>MAPVAVASSTDTLTCTGGEGLHSTGVLVGAVVAAVVITFGVAVALFVLYHRSMVHRFRKNRQSGDTVEVDAMESNNEYAVLDRKEVITGSHLRSTSRKDDVIQYTTKKMRSAQDG</sequence>
<dbReference type="KEGG" id="lak:106177315"/>
<dbReference type="RefSeq" id="XP_013415509.1">
    <property type="nucleotide sequence ID" value="XM_013560055.1"/>
</dbReference>
<dbReference type="Proteomes" id="UP000085678">
    <property type="component" value="Unplaced"/>
</dbReference>
<evidence type="ECO:0000313" key="2">
    <source>
        <dbReference type="Proteomes" id="UP000085678"/>
    </source>
</evidence>
<evidence type="ECO:0000313" key="3">
    <source>
        <dbReference type="RefSeq" id="XP_013415509.1"/>
    </source>
</evidence>
<name>A0A1S3JZH8_LINAN</name>
<reference evidence="3" key="1">
    <citation type="submission" date="2025-08" db="UniProtKB">
        <authorList>
            <consortium name="RefSeq"/>
        </authorList>
    </citation>
    <scope>IDENTIFICATION</scope>
    <source>
        <tissue evidence="3">Gonads</tissue>
    </source>
</reference>
<feature type="transmembrane region" description="Helical" evidence="1">
    <location>
        <begin position="26"/>
        <end position="49"/>
    </location>
</feature>
<dbReference type="AlphaFoldDB" id="A0A1S3JZH8"/>
<protein>
    <submittedName>
        <fullName evidence="3">Uncharacterized protein LOC106177315 isoform X1</fullName>
    </submittedName>
</protein>
<proteinExistence type="predicted"/>
<keyword evidence="1" id="KW-0812">Transmembrane</keyword>
<keyword evidence="1" id="KW-0472">Membrane</keyword>